<evidence type="ECO:0000313" key="1">
    <source>
        <dbReference type="EMBL" id="CAG8812492.1"/>
    </source>
</evidence>
<reference evidence="1 2" key="1">
    <citation type="submission" date="2021-06" db="EMBL/GenBank/DDBJ databases">
        <authorList>
            <person name="Kallberg Y."/>
            <person name="Tangrot J."/>
            <person name="Rosling A."/>
        </authorList>
    </citation>
    <scope>NUCLEOTIDE SEQUENCE [LARGE SCALE GENOMIC DNA]</scope>
    <source>
        <strain evidence="1 2">120-4 pot B 10/14</strain>
    </source>
</reference>
<dbReference type="Proteomes" id="UP000789901">
    <property type="component" value="Unassembled WGS sequence"/>
</dbReference>
<gene>
    <name evidence="1" type="ORF">GMARGA_LOCUS25582</name>
</gene>
<accession>A0ABN7W1U1</accession>
<proteinExistence type="predicted"/>
<keyword evidence="2" id="KW-1185">Reference proteome</keyword>
<organism evidence="1 2">
    <name type="scientific">Gigaspora margarita</name>
    <dbReference type="NCBI Taxonomy" id="4874"/>
    <lineage>
        <taxon>Eukaryota</taxon>
        <taxon>Fungi</taxon>
        <taxon>Fungi incertae sedis</taxon>
        <taxon>Mucoromycota</taxon>
        <taxon>Glomeromycotina</taxon>
        <taxon>Glomeromycetes</taxon>
        <taxon>Diversisporales</taxon>
        <taxon>Gigasporaceae</taxon>
        <taxon>Gigaspora</taxon>
    </lineage>
</organism>
<feature type="non-terminal residue" evidence="1">
    <location>
        <position position="1"/>
    </location>
</feature>
<dbReference type="EMBL" id="CAJVQB010028479">
    <property type="protein sequence ID" value="CAG8812492.1"/>
    <property type="molecule type" value="Genomic_DNA"/>
</dbReference>
<evidence type="ECO:0000313" key="2">
    <source>
        <dbReference type="Proteomes" id="UP000789901"/>
    </source>
</evidence>
<sequence>KAWAKDQLPSLSNINPGETAIKALFSSNDSSAFETPNPYNYNIISPNIDIGTTEAFQNTSIDQSSLPSFFPFVHEELTQNNVPISHLEGSSSIKTPFNIHLYQASKILPNNPPSTYEGLAQNDDLLTINPSQNATASSIIDSSSLETSDPYNNIITSLNIDNYGINDAFQNALIDQSFLHPSSPSDQSSLPSFFPFVHEEPTQNNDPLIINPFQDIIISLTSHLEGSSSAQTPLNIHFYQVSEIFPNNPPSVHEGLAQNDDLLIISPSQNAIPTSIIYLNDFSFLETSDSNNNFISPNTDNYGINEASQNAFIDQSFLHPSFPFIHEGAMQNYDHLTIDLFPNVTSSFINHSNDSSSFETTDSNNNIIITTPVNVHPYGVTEVFQNMFTD</sequence>
<name>A0ABN7W1U1_GIGMA</name>
<comment type="caution">
    <text evidence="1">The sequence shown here is derived from an EMBL/GenBank/DDBJ whole genome shotgun (WGS) entry which is preliminary data.</text>
</comment>
<protein>
    <submittedName>
        <fullName evidence="1">19025_t:CDS:1</fullName>
    </submittedName>
</protein>